<reference evidence="1 2" key="1">
    <citation type="submission" date="2017-09" db="EMBL/GenBank/DDBJ databases">
        <title>Large-scale bioinformatics analysis of Bacillus genomes uncovers conserved roles of natural products in bacterial physiology.</title>
        <authorList>
            <consortium name="Agbiome Team Llc"/>
            <person name="Bleich R.M."/>
            <person name="Grubbs K.J."/>
            <person name="Santa Maria K.C."/>
            <person name="Allen S.E."/>
            <person name="Farag S."/>
            <person name="Shank E.A."/>
            <person name="Bowers A."/>
        </authorList>
    </citation>
    <scope>NUCLEOTIDE SEQUENCE [LARGE SCALE GENOMIC DNA]</scope>
    <source>
        <strain evidence="1 2">AFS058004</strain>
    </source>
</reference>
<dbReference type="Proteomes" id="UP000222944">
    <property type="component" value="Unassembled WGS sequence"/>
</dbReference>
<accession>A0A9X7GGC4</accession>
<dbReference type="AlphaFoldDB" id="A0A9X7GGC4"/>
<comment type="caution">
    <text evidence="1">The sequence shown here is derived from an EMBL/GenBank/DDBJ whole genome shotgun (WGS) entry which is preliminary data.</text>
</comment>
<name>A0A9X7GGC4_BACTU</name>
<proteinExistence type="predicted"/>
<protein>
    <submittedName>
        <fullName evidence="1">Transposase</fullName>
    </submittedName>
</protein>
<organism evidence="1 2">
    <name type="scientific">Bacillus thuringiensis</name>
    <dbReference type="NCBI Taxonomy" id="1428"/>
    <lineage>
        <taxon>Bacteria</taxon>
        <taxon>Bacillati</taxon>
        <taxon>Bacillota</taxon>
        <taxon>Bacilli</taxon>
        <taxon>Bacillales</taxon>
        <taxon>Bacillaceae</taxon>
        <taxon>Bacillus</taxon>
        <taxon>Bacillus cereus group</taxon>
    </lineage>
</organism>
<evidence type="ECO:0000313" key="2">
    <source>
        <dbReference type="Proteomes" id="UP000222944"/>
    </source>
</evidence>
<feature type="non-terminal residue" evidence="1">
    <location>
        <position position="1"/>
    </location>
</feature>
<sequence>DIWEYIGIFYNRKRIHSANGYLSPIKKERMYELKAA</sequence>
<evidence type="ECO:0000313" key="1">
    <source>
        <dbReference type="EMBL" id="PGH78580.1"/>
    </source>
</evidence>
<dbReference type="EMBL" id="NUFN01000045">
    <property type="protein sequence ID" value="PGH78580.1"/>
    <property type="molecule type" value="Genomic_DNA"/>
</dbReference>
<gene>
    <name evidence="1" type="ORF">CN899_28340</name>
</gene>